<dbReference type="GO" id="GO:0007018">
    <property type="term" value="P:microtubule-based movement"/>
    <property type="evidence" value="ECO:0007669"/>
    <property type="project" value="InterPro"/>
</dbReference>
<protein>
    <recommendedName>
        <fullName evidence="8">Dynein heavy chain</fullName>
    </recommendedName>
</protein>
<dbReference type="InterPro" id="IPR026983">
    <property type="entry name" value="DHC"/>
</dbReference>
<keyword evidence="2" id="KW-0472">Membrane</keyword>
<feature type="transmembrane region" description="Helical" evidence="2">
    <location>
        <begin position="12"/>
        <end position="34"/>
    </location>
</feature>
<dbReference type="AlphaFoldDB" id="A0AAN8XMH3"/>
<dbReference type="Gene3D" id="6.10.140.1060">
    <property type="match status" value="1"/>
</dbReference>
<dbReference type="GO" id="GO:0008569">
    <property type="term" value="F:minus-end-directed microtubule motor activity"/>
    <property type="evidence" value="ECO:0007669"/>
    <property type="project" value="InterPro"/>
</dbReference>
<gene>
    <name evidence="6" type="ORF">SK128_017528</name>
</gene>
<name>A0AAN8XMH3_HALRR</name>
<dbReference type="EMBL" id="JAXCGZ010005755">
    <property type="protein sequence ID" value="KAK7080899.1"/>
    <property type="molecule type" value="Genomic_DNA"/>
</dbReference>
<dbReference type="GO" id="GO:0030286">
    <property type="term" value="C:dynein complex"/>
    <property type="evidence" value="ECO:0007669"/>
    <property type="project" value="InterPro"/>
</dbReference>
<feature type="compositionally biased region" description="Polar residues" evidence="1">
    <location>
        <begin position="784"/>
        <end position="806"/>
    </location>
</feature>
<evidence type="ECO:0000256" key="2">
    <source>
        <dbReference type="SAM" id="Phobius"/>
    </source>
</evidence>
<dbReference type="Proteomes" id="UP001381693">
    <property type="component" value="Unassembled WGS sequence"/>
</dbReference>
<proteinExistence type="predicted"/>
<feature type="domain" description="Dynein heavy chain ATP-binding dynein motor region" evidence="4">
    <location>
        <begin position="48"/>
        <end position="257"/>
    </location>
</feature>
<dbReference type="GO" id="GO:0051959">
    <property type="term" value="F:dynein light intermediate chain binding"/>
    <property type="evidence" value="ECO:0007669"/>
    <property type="project" value="InterPro"/>
</dbReference>
<dbReference type="InterPro" id="IPR035706">
    <property type="entry name" value="AAA_9"/>
</dbReference>
<accession>A0AAN8XMH3</accession>
<evidence type="ECO:0000313" key="7">
    <source>
        <dbReference type="Proteomes" id="UP001381693"/>
    </source>
</evidence>
<dbReference type="Gene3D" id="3.40.50.300">
    <property type="entry name" value="P-loop containing nucleotide triphosphate hydrolases"/>
    <property type="match status" value="2"/>
</dbReference>
<dbReference type="Gene3D" id="1.10.8.1220">
    <property type="match status" value="1"/>
</dbReference>
<dbReference type="InterPro" id="IPR027417">
    <property type="entry name" value="P-loop_NTPase"/>
</dbReference>
<dbReference type="Pfam" id="PF18198">
    <property type="entry name" value="AAA_lid_11"/>
    <property type="match status" value="1"/>
</dbReference>
<dbReference type="Pfam" id="PF03028">
    <property type="entry name" value="Dynein_heavy"/>
    <property type="match status" value="1"/>
</dbReference>
<dbReference type="Gene3D" id="1.10.8.720">
    <property type="entry name" value="Region D6 of dynein motor"/>
    <property type="match status" value="1"/>
</dbReference>
<dbReference type="InterPro" id="IPR004273">
    <property type="entry name" value="Dynein_heavy_D6_P-loop"/>
</dbReference>
<keyword evidence="2" id="KW-1133">Transmembrane helix</keyword>
<evidence type="ECO:0008006" key="8">
    <source>
        <dbReference type="Google" id="ProtNLM"/>
    </source>
</evidence>
<reference evidence="6 7" key="1">
    <citation type="submission" date="2023-11" db="EMBL/GenBank/DDBJ databases">
        <title>Halocaridina rubra genome assembly.</title>
        <authorList>
            <person name="Smith C."/>
        </authorList>
    </citation>
    <scope>NUCLEOTIDE SEQUENCE [LARGE SCALE GENOMIC DNA]</scope>
    <source>
        <strain evidence="6">EP-1</strain>
        <tissue evidence="6">Whole</tissue>
    </source>
</reference>
<dbReference type="PANTHER" id="PTHR45703:SF36">
    <property type="entry name" value="DYNEIN HEAVY CHAIN, CYTOPLASMIC"/>
    <property type="match status" value="1"/>
</dbReference>
<organism evidence="6 7">
    <name type="scientific">Halocaridina rubra</name>
    <name type="common">Hawaiian red shrimp</name>
    <dbReference type="NCBI Taxonomy" id="373956"/>
    <lineage>
        <taxon>Eukaryota</taxon>
        <taxon>Metazoa</taxon>
        <taxon>Ecdysozoa</taxon>
        <taxon>Arthropoda</taxon>
        <taxon>Crustacea</taxon>
        <taxon>Multicrustacea</taxon>
        <taxon>Malacostraca</taxon>
        <taxon>Eumalacostraca</taxon>
        <taxon>Eucarida</taxon>
        <taxon>Decapoda</taxon>
        <taxon>Pleocyemata</taxon>
        <taxon>Caridea</taxon>
        <taxon>Atyoidea</taxon>
        <taxon>Atyidae</taxon>
        <taxon>Halocaridina</taxon>
    </lineage>
</organism>
<keyword evidence="7" id="KW-1185">Reference proteome</keyword>
<dbReference type="GO" id="GO:0045505">
    <property type="term" value="F:dynein intermediate chain binding"/>
    <property type="evidence" value="ECO:0007669"/>
    <property type="project" value="InterPro"/>
</dbReference>
<evidence type="ECO:0000259" key="3">
    <source>
        <dbReference type="Pfam" id="PF03028"/>
    </source>
</evidence>
<evidence type="ECO:0000313" key="6">
    <source>
        <dbReference type="EMBL" id="KAK7080899.1"/>
    </source>
</evidence>
<keyword evidence="2" id="KW-0812">Transmembrane</keyword>
<dbReference type="Pfam" id="PF12781">
    <property type="entry name" value="AAA_9"/>
    <property type="match status" value="1"/>
</dbReference>
<feature type="domain" description="Dynein heavy chain AAA lid" evidence="5">
    <location>
        <begin position="680"/>
        <end position="767"/>
    </location>
</feature>
<feature type="domain" description="Dynein heavy chain region D6 P-loop" evidence="3">
    <location>
        <begin position="518"/>
        <end position="635"/>
    </location>
</feature>
<dbReference type="InterPro" id="IPR041658">
    <property type="entry name" value="AAA_lid_11"/>
</dbReference>
<evidence type="ECO:0000259" key="5">
    <source>
        <dbReference type="Pfam" id="PF18198"/>
    </source>
</evidence>
<evidence type="ECO:0000256" key="1">
    <source>
        <dbReference type="SAM" id="MobiDB-lite"/>
    </source>
</evidence>
<dbReference type="PANTHER" id="PTHR45703">
    <property type="entry name" value="DYNEIN HEAVY CHAIN"/>
    <property type="match status" value="1"/>
</dbReference>
<evidence type="ECO:0000259" key="4">
    <source>
        <dbReference type="Pfam" id="PF12781"/>
    </source>
</evidence>
<comment type="caution">
    <text evidence="6">The sequence shown here is derived from an EMBL/GenBank/DDBJ whole genome shotgun (WGS) entry which is preliminary data.</text>
</comment>
<sequence length="978" mass="109189">MAGLTKICCSSFAFFTLLLLHWLLILLSFSFLHYELNLICSKTDDLFTQRWPLLVDPDELGTRWIQQHEIGNGLVVVREQDMNTGSSHDPAVTVLEDALSHCIPKGIPLLLLDLSADPPSILQNILARTTIEDGGVRAYRVGTVTLNFNPSFRLYLATKQSRPQLSLETAASLTVVNFTITVHGLHDNLRQILVTKERPELEDERQKLVATTSSHQRALQDTEERILHTLSTAQGNILESEEAILILQETKQMSDDIKRKEEQCVEMETALLLCCEQYEKVSRPAADLFMTLSSLSSLSPMYQYSLSWYISLYISVIDNTGKSSVLERRLNLLQEALVTRVHSAIVVGLAAAHRLPFTFLITLHSLRVAGALKEEEEDMLQHIAANITGNAAPPPASLHPDLIHYWPALHHALSLEIFRGLGESLEHNESPWVNLLTVDVPDKTFFPQPWQNLEHIPWLILVSIFRPDKVTWAVRLIIDDVLGEHFASPASADIKSLLEEPVMIKTGTRTPPIIRPPDPLLLITSPGVDPLEEVMLLASKVPDLQMKNVSLGQGQSSVAEAVVCQGVREGQWIVLQNLHHALNWLPSLANLINTIYSSANTSSRNIAGTMNPNFRLILTTEPVDKFPASLLRGVEKVYVDNPGDARHALQDANVALTRQARTLYFDEEEFEPEDEAATYRLLHGLSVFHTVVSERGRHGHLAWAAPPSFTMTDLSLAMNVVTCSIGEGRKVDPELLEYLVGRVFYGGRVHRAEDQQVITSILKEVLSISLKIPKERDEDDKDGFSSQGTNRVSNRNTPSSPASSPNKENDDSEEMGLVKLFPDYVEKLEELQEFVAVNIQTELHKVSGLEHPEVFGLPAGVKRVEEGERGRQFLSSLAKVAGAQTLQYTKAKSMLKELKTFRRMLPKPIEGADDLRHCEDQEVADILKREVDKYNILINTLHSAARAAIQTAMVSAFVHNSSIKCNKNKIKGYGRTRG</sequence>
<feature type="region of interest" description="Disordered" evidence="1">
    <location>
        <begin position="776"/>
        <end position="815"/>
    </location>
</feature>
<dbReference type="InterPro" id="IPR042219">
    <property type="entry name" value="AAA_lid_11_sf"/>
</dbReference>